<keyword evidence="1" id="KW-0175">Coiled coil</keyword>
<feature type="compositionally biased region" description="Low complexity" evidence="2">
    <location>
        <begin position="901"/>
        <end position="911"/>
    </location>
</feature>
<organism evidence="3 4">
    <name type="scientific">[Candida] anglica</name>
    <dbReference type="NCBI Taxonomy" id="148631"/>
    <lineage>
        <taxon>Eukaryota</taxon>
        <taxon>Fungi</taxon>
        <taxon>Dikarya</taxon>
        <taxon>Ascomycota</taxon>
        <taxon>Saccharomycotina</taxon>
        <taxon>Pichiomycetes</taxon>
        <taxon>Debaryomycetaceae</taxon>
        <taxon>Kurtzmaniella</taxon>
    </lineage>
</organism>
<name>A0ABP0EGL6_9ASCO</name>
<gene>
    <name evidence="3" type="primary">KEL1</name>
    <name evidence="3" type="ORF">CAAN4_G01200</name>
</gene>
<dbReference type="Gene3D" id="2.120.10.80">
    <property type="entry name" value="Kelch-type beta propeller"/>
    <property type="match status" value="2"/>
</dbReference>
<dbReference type="EMBL" id="OZ004259">
    <property type="protein sequence ID" value="CAK7915860.1"/>
    <property type="molecule type" value="Genomic_DNA"/>
</dbReference>
<dbReference type="CDD" id="cd14686">
    <property type="entry name" value="bZIP"/>
    <property type="match status" value="1"/>
</dbReference>
<feature type="compositionally biased region" description="Polar residues" evidence="2">
    <location>
        <begin position="90"/>
        <end position="113"/>
    </location>
</feature>
<keyword evidence="4" id="KW-1185">Reference proteome</keyword>
<evidence type="ECO:0000313" key="3">
    <source>
        <dbReference type="EMBL" id="CAK7915860.1"/>
    </source>
</evidence>
<evidence type="ECO:0000313" key="4">
    <source>
        <dbReference type="Proteomes" id="UP001497600"/>
    </source>
</evidence>
<feature type="compositionally biased region" description="Basic and acidic residues" evidence="2">
    <location>
        <begin position="545"/>
        <end position="555"/>
    </location>
</feature>
<dbReference type="PANTHER" id="PTHR23244">
    <property type="entry name" value="KELCH REPEAT DOMAIN"/>
    <property type="match status" value="1"/>
</dbReference>
<reference evidence="3 4" key="1">
    <citation type="submission" date="2024-01" db="EMBL/GenBank/DDBJ databases">
        <authorList>
            <consortium name="Genoscope - CEA"/>
            <person name="William W."/>
        </authorList>
    </citation>
    <scope>NUCLEOTIDE SEQUENCE [LARGE SCALE GENOMIC DNA]</scope>
    <source>
        <strain evidence="3 4">29B2s-10</strain>
    </source>
</reference>
<proteinExistence type="predicted"/>
<dbReference type="InterPro" id="IPR015915">
    <property type="entry name" value="Kelch-typ_b-propeller"/>
</dbReference>
<feature type="region of interest" description="Disordered" evidence="2">
    <location>
        <begin position="1"/>
        <end position="53"/>
    </location>
</feature>
<feature type="region of interest" description="Disordered" evidence="2">
    <location>
        <begin position="487"/>
        <end position="557"/>
    </location>
</feature>
<feature type="region of interest" description="Disordered" evidence="2">
    <location>
        <begin position="880"/>
        <end position="913"/>
    </location>
</feature>
<protein>
    <submittedName>
        <fullName evidence="3">Kelch repeat-containing protein 1</fullName>
    </submittedName>
</protein>
<feature type="coiled-coil region" evidence="1">
    <location>
        <begin position="1102"/>
        <end position="1129"/>
    </location>
</feature>
<feature type="coiled-coil region" evidence="1">
    <location>
        <begin position="783"/>
        <end position="869"/>
    </location>
</feature>
<sequence>MARFKFGSKNKRKSESGGDSTNISVISSEYPNYNNGAYSPSSHAEAPVVPSVPQKDTYGGAPIVVTNATAPGSTQSASNAQFDSILDPKLNQQNDHYTSSAPLDSTPPANTSPWKRHKLFDSPFPRYRHAASSFTSEKGDIYIMGGLKEGSVFGDTWKITPQVDENNNLNFVTKNVQIANNTNPPARVGHSSVLCGNAFIIYGGDTVDTDHNGFPDNNFYLFNINNNKYTVPSHILNKPNGRYGHTIGVIALNNSSSRLYLFGGQLENDVFNDLYYFELNTFKSPKARWETVEPLNNFKPPPLTNHSMCVHKNRIYVFGGVYNNEKVSNDLWCFDAIINKWTQIATTGAVPLPVNEHSSCMVNDKMYIYGGNDFSGVIYDTLYVLDLHSLVWSKLTEQGEINGPGPRCGQSITYLQSYKKLLIMGGDKNDYIDSNSKNFNTYEEFVGDEIVGTMIYELDLLALEGFLSDKPVKSKVSVLPRKLQQQKQKQQQLEQEEIESKQPQQPATLSQPIPKENEDYQVNHGHGRSFSTGPEDFRTPNASPSRKDEGGHSRAAEVAAVAGATAAVTGAAGVASGLGSSHTPAIGSERDFVDFEPSEFTQPLSTSRDINGGGYEEQKNFLPPPSIDEQPRKSPQTFHNGHASFLDNFHEVNSEDDREAATHRSTPTGSRGPSGTGESSEVKKIVTELTTELNRLKTSTREQIQEASTKIEKLERENQTLKDDNQQLKESNLAYTHFDEEVVRYKNEIEERDSIISGLKKDIGGDIDEEGNVLAVPKSISELNQYKLERLELNNKLVYLEQENNQLTEKITKFEPFMNNQITDLSNFQKIIKVQEEKIAKLSNQVRGQEELEKEVLEWKHKFDSLDVEFNNYKTIHEEEEIEVSEDEAEEVNSEGGVGSSGRSIISSATGRRSKRDISSHLENLVNLWSNNGRVPPVAVGGVGAGAGESKEISENGTPATIDPIVGKLQNQVNELLTISKEQQAGSASEINELRSELTAKLQSLKTFENNYRDALQSVNNTSRALDTTHEELAKQKELSKKLIKENEELKLYQKASKRASVRNTTPISTIEEGEQGVTKNVEGIEEEDHNDITSAHFNMKLQDLQADLFIMKQERDQLKDDVTTLKKQLYLSQNK</sequence>
<feature type="compositionally biased region" description="Low complexity" evidence="2">
    <location>
        <begin position="664"/>
        <end position="679"/>
    </location>
</feature>
<feature type="region of interest" description="Disordered" evidence="2">
    <location>
        <begin position="654"/>
        <end position="682"/>
    </location>
</feature>
<evidence type="ECO:0000256" key="2">
    <source>
        <dbReference type="SAM" id="MobiDB-lite"/>
    </source>
</evidence>
<feature type="coiled-coil region" evidence="1">
    <location>
        <begin position="697"/>
        <end position="734"/>
    </location>
</feature>
<feature type="compositionally biased region" description="Basic residues" evidence="2">
    <location>
        <begin position="1"/>
        <end position="12"/>
    </location>
</feature>
<feature type="compositionally biased region" description="Polar residues" evidence="2">
    <location>
        <begin position="17"/>
        <end position="42"/>
    </location>
</feature>
<feature type="region of interest" description="Disordered" evidence="2">
    <location>
        <begin position="574"/>
        <end position="642"/>
    </location>
</feature>
<feature type="region of interest" description="Disordered" evidence="2">
    <location>
        <begin position="90"/>
        <end position="117"/>
    </location>
</feature>
<dbReference type="Pfam" id="PF24681">
    <property type="entry name" value="Kelch_KLHDC2_KLHL20_DRC7"/>
    <property type="match status" value="1"/>
</dbReference>
<feature type="compositionally biased region" description="Polar residues" evidence="2">
    <location>
        <begin position="599"/>
        <end position="609"/>
    </location>
</feature>
<evidence type="ECO:0000256" key="1">
    <source>
        <dbReference type="SAM" id="Coils"/>
    </source>
</evidence>
<feature type="compositionally biased region" description="Acidic residues" evidence="2">
    <location>
        <begin position="880"/>
        <end position="893"/>
    </location>
</feature>
<dbReference type="PANTHER" id="PTHR23244:SF471">
    <property type="entry name" value="GUANINE NUCLEOTIDE-BINDING PROTEIN SUBUNIT BETA 1-RELATED"/>
    <property type="match status" value="1"/>
</dbReference>
<dbReference type="SUPFAM" id="SSF117281">
    <property type="entry name" value="Kelch motif"/>
    <property type="match status" value="1"/>
</dbReference>
<accession>A0ABP0EGL6</accession>
<dbReference type="Proteomes" id="UP001497600">
    <property type="component" value="Chromosome G"/>
</dbReference>